<evidence type="ECO:0000313" key="1">
    <source>
        <dbReference type="Ensembl" id="ENSAMXP00005024024.1"/>
    </source>
</evidence>
<dbReference type="Gene3D" id="3.30.420.40">
    <property type="match status" value="1"/>
</dbReference>
<reference evidence="1" key="1">
    <citation type="submission" date="2025-08" db="UniProtKB">
        <authorList>
            <consortium name="Ensembl"/>
        </authorList>
    </citation>
    <scope>IDENTIFICATION</scope>
</reference>
<dbReference type="InterPro" id="IPR043129">
    <property type="entry name" value="ATPase_NBD"/>
</dbReference>
<proteinExistence type="predicted"/>
<name>A0A8B9JMZ1_ASTMX</name>
<dbReference type="InterPro" id="IPR039758">
    <property type="entry name" value="NAGK-like"/>
</dbReference>
<protein>
    <submittedName>
        <fullName evidence="1">N-acetylglucosamine kinase</fullName>
    </submittedName>
</protein>
<dbReference type="AlphaFoldDB" id="A0A8B9JMZ1"/>
<organism evidence="1 2">
    <name type="scientific">Astyanax mexicanus</name>
    <name type="common">Blind cave fish</name>
    <name type="synonym">Astyanax fasciatus mexicanus</name>
    <dbReference type="NCBI Taxonomy" id="7994"/>
    <lineage>
        <taxon>Eukaryota</taxon>
        <taxon>Metazoa</taxon>
        <taxon>Chordata</taxon>
        <taxon>Craniata</taxon>
        <taxon>Vertebrata</taxon>
        <taxon>Euteleostomi</taxon>
        <taxon>Actinopterygii</taxon>
        <taxon>Neopterygii</taxon>
        <taxon>Teleostei</taxon>
        <taxon>Ostariophysi</taxon>
        <taxon>Characiformes</taxon>
        <taxon>Characoidei</taxon>
        <taxon>Acestrorhamphidae</taxon>
        <taxon>Acestrorhamphinae</taxon>
        <taxon>Astyanax</taxon>
    </lineage>
</organism>
<dbReference type="GO" id="GO:0045127">
    <property type="term" value="F:N-acetylglucosamine kinase activity"/>
    <property type="evidence" value="ECO:0007669"/>
    <property type="project" value="InterPro"/>
</dbReference>
<dbReference type="PANTHER" id="PTHR12862">
    <property type="entry name" value="BADF TYPE ATPASE DOMAIN-CONTAINING PROTEIN"/>
    <property type="match status" value="1"/>
</dbReference>
<dbReference type="Proteomes" id="UP000694621">
    <property type="component" value="Unplaced"/>
</dbReference>
<dbReference type="SUPFAM" id="SSF53067">
    <property type="entry name" value="Actin-like ATPase domain"/>
    <property type="match status" value="1"/>
</dbReference>
<evidence type="ECO:0000313" key="2">
    <source>
        <dbReference type="Proteomes" id="UP000694621"/>
    </source>
</evidence>
<accession>A0A8B9JMZ1</accession>
<dbReference type="Ensembl" id="ENSAMXT00005026525.1">
    <property type="protein sequence ID" value="ENSAMXP00005024024.1"/>
    <property type="gene ID" value="ENSAMXG00005012277.1"/>
</dbReference>
<sequence>MSSAGVDPLCYIKSKVSAVFSQKILQHFMLFSADIFHGYVDFIFQQDLAHCPHCQKYQLVLYNIQLFELSLAASANAGDALCRYVFTQAGKVLAQHIVAVLPKELFSGELGLPILCVGSVWKSWELLKDGFTQVLSQNQAHYSHFHKYSLLTLCQSSALGGAKLGAQNAGATLPLDYSTSANVFFSNSFTNQ</sequence>
<dbReference type="PANTHER" id="PTHR12862:SF0">
    <property type="entry name" value="N-ACETYL-D-GLUCOSAMINE KINASE"/>
    <property type="match status" value="1"/>
</dbReference>